<evidence type="ECO:0000256" key="3">
    <source>
        <dbReference type="ARBA" id="ARBA00022737"/>
    </source>
</evidence>
<organism evidence="17 18">
    <name type="scientific">Limulus polyphemus</name>
    <name type="common">Atlantic horseshoe crab</name>
    <dbReference type="NCBI Taxonomy" id="6850"/>
    <lineage>
        <taxon>Eukaryota</taxon>
        <taxon>Metazoa</taxon>
        <taxon>Ecdysozoa</taxon>
        <taxon>Arthropoda</taxon>
        <taxon>Chelicerata</taxon>
        <taxon>Merostomata</taxon>
        <taxon>Xiphosura</taxon>
        <taxon>Limulidae</taxon>
        <taxon>Limulus</taxon>
    </lineage>
</organism>
<dbReference type="PROSITE" id="PS51042">
    <property type="entry name" value="CUT"/>
    <property type="match status" value="3"/>
</dbReference>
<dbReference type="InterPro" id="IPR010982">
    <property type="entry name" value="Lambda_DNA-bd_dom_sf"/>
</dbReference>
<evidence type="ECO:0000259" key="15">
    <source>
        <dbReference type="PROSITE" id="PS50071"/>
    </source>
</evidence>
<evidence type="ECO:0000259" key="16">
    <source>
        <dbReference type="PROSITE" id="PS51042"/>
    </source>
</evidence>
<protein>
    <recommendedName>
        <fullName evidence="12">Homeobox protein cut-like</fullName>
    </recommendedName>
</protein>
<feature type="DNA-binding region" description="Homeobox" evidence="10">
    <location>
        <begin position="1141"/>
        <end position="1200"/>
    </location>
</feature>
<dbReference type="CDD" id="cd00086">
    <property type="entry name" value="homeodomain"/>
    <property type="match status" value="1"/>
</dbReference>
<evidence type="ECO:0000256" key="13">
    <source>
        <dbReference type="SAM" id="Coils"/>
    </source>
</evidence>
<feature type="compositionally biased region" description="Polar residues" evidence="14">
    <location>
        <begin position="1340"/>
        <end position="1359"/>
    </location>
</feature>
<comment type="similarity">
    <text evidence="2 12">Belongs to the CUT homeobox family.</text>
</comment>
<dbReference type="Proteomes" id="UP000694941">
    <property type="component" value="Unplaced"/>
</dbReference>
<dbReference type="GeneID" id="106457732"/>
<evidence type="ECO:0000256" key="9">
    <source>
        <dbReference type="ARBA" id="ARBA00023242"/>
    </source>
</evidence>
<dbReference type="Pfam" id="PF02376">
    <property type="entry name" value="CUT"/>
    <property type="match status" value="3"/>
</dbReference>
<feature type="coiled-coil region" evidence="13">
    <location>
        <begin position="185"/>
        <end position="230"/>
    </location>
</feature>
<keyword evidence="8 12" id="KW-0804">Transcription</keyword>
<evidence type="ECO:0000256" key="11">
    <source>
        <dbReference type="RuleBase" id="RU000682"/>
    </source>
</evidence>
<feature type="region of interest" description="Disordered" evidence="14">
    <location>
        <begin position="284"/>
        <end position="314"/>
    </location>
</feature>
<feature type="compositionally biased region" description="Polar residues" evidence="14">
    <location>
        <begin position="1257"/>
        <end position="1277"/>
    </location>
</feature>
<dbReference type="Pfam" id="PF00046">
    <property type="entry name" value="Homeodomain"/>
    <property type="match status" value="1"/>
</dbReference>
<feature type="compositionally biased region" description="Acidic residues" evidence="14">
    <location>
        <begin position="1372"/>
        <end position="1390"/>
    </location>
</feature>
<feature type="region of interest" description="Disordered" evidence="14">
    <location>
        <begin position="1254"/>
        <end position="1277"/>
    </location>
</feature>
<feature type="region of interest" description="Disordered" evidence="14">
    <location>
        <begin position="698"/>
        <end position="767"/>
    </location>
</feature>
<keyword evidence="9 10" id="KW-0539">Nucleus</keyword>
<feature type="domain" description="CUT" evidence="16">
    <location>
        <begin position="400"/>
        <end position="487"/>
    </location>
</feature>
<keyword evidence="4 12" id="KW-0805">Transcription regulation</keyword>
<dbReference type="InterPro" id="IPR001356">
    <property type="entry name" value="HD"/>
</dbReference>
<feature type="region of interest" description="Disordered" evidence="14">
    <location>
        <begin position="1102"/>
        <end position="1122"/>
    </location>
</feature>
<feature type="compositionally biased region" description="Polar residues" evidence="14">
    <location>
        <begin position="1474"/>
        <end position="1487"/>
    </location>
</feature>
<feature type="compositionally biased region" description="Polar residues" evidence="14">
    <location>
        <begin position="287"/>
        <end position="310"/>
    </location>
</feature>
<dbReference type="PANTHER" id="PTHR14043:SF2">
    <property type="entry name" value="HOMEOBOX PROTEIN CUT"/>
    <property type="match status" value="1"/>
</dbReference>
<dbReference type="SUPFAM" id="SSF46689">
    <property type="entry name" value="Homeodomain-like"/>
    <property type="match status" value="1"/>
</dbReference>
<evidence type="ECO:0000256" key="12">
    <source>
        <dbReference type="RuleBase" id="RU361129"/>
    </source>
</evidence>
<evidence type="ECO:0000256" key="2">
    <source>
        <dbReference type="ARBA" id="ARBA00008190"/>
    </source>
</evidence>
<dbReference type="SUPFAM" id="SSF47413">
    <property type="entry name" value="lambda repressor-like DNA-binding domains"/>
    <property type="match status" value="3"/>
</dbReference>
<gene>
    <name evidence="18 19" type="primary">LOC106457732</name>
</gene>
<feature type="compositionally biased region" description="Basic and acidic residues" evidence="14">
    <location>
        <begin position="1329"/>
        <end position="1339"/>
    </location>
</feature>
<evidence type="ECO:0000313" key="17">
    <source>
        <dbReference type="Proteomes" id="UP000694941"/>
    </source>
</evidence>
<evidence type="ECO:0000256" key="14">
    <source>
        <dbReference type="SAM" id="MobiDB-lite"/>
    </source>
</evidence>
<feature type="compositionally biased region" description="Polar residues" evidence="14">
    <location>
        <begin position="1308"/>
        <end position="1328"/>
    </location>
</feature>
<reference evidence="18 19" key="1">
    <citation type="submission" date="2025-05" db="UniProtKB">
        <authorList>
            <consortium name="RefSeq"/>
        </authorList>
    </citation>
    <scope>IDENTIFICATION</scope>
    <source>
        <tissue evidence="18 19">Muscle</tissue>
    </source>
</reference>
<dbReference type="Gene3D" id="1.10.260.40">
    <property type="entry name" value="lambda repressor-like DNA-binding domains"/>
    <property type="match status" value="3"/>
</dbReference>
<feature type="domain" description="CUT" evidence="16">
    <location>
        <begin position="1014"/>
        <end position="1101"/>
    </location>
</feature>
<feature type="compositionally biased region" description="Acidic residues" evidence="14">
    <location>
        <begin position="1489"/>
        <end position="1499"/>
    </location>
</feature>
<feature type="region of interest" description="Disordered" evidence="14">
    <location>
        <begin position="1474"/>
        <end position="1499"/>
    </location>
</feature>
<feature type="compositionally biased region" description="Polar residues" evidence="14">
    <location>
        <begin position="253"/>
        <end position="263"/>
    </location>
</feature>
<keyword evidence="17" id="KW-1185">Reference proteome</keyword>
<sequence>MRAQDLEFENKRLKETLDDYYQELEVLKNQGLTINQPGGPVPERKDADVQTLQTHELRVDVERRFFEVHVNITKKLDEAERQVGELQSALELSKSEFLNLKSKYDENSHAKSDEMEVFLNDLERANQRAALAEREATTLKKQLEAAKQSLHQADTICMRTDMEKNDDAFSHSPLEIKLAAKDKEISQLVKDVKKLHSTINRLKETSASQIAQLEELLADKNKTIHLLEKKLSKQPNYEEMKKELNVLKKSDPHNYSNPESDSSAMKENKMVKPLDNLLVEKDKASESNDATQSLTPTDSADNLQDLTENTLPPPLQNVEVFTSLLGEEIVSSYTKKMKKEECDYTHNTAKSLETSTSPTVPSPPQPLNCSKPNFRRDSSRHKVSHCDTTIQKLQECLRNCMNKYANESLDTLNISRGVRELLSVHNIGQRLFAKYVLGLSQGTVSELLSKPKPWDKLTEKGRDSYRKMHAWATDDSCIYMLKTLVPRKGKDSELPSCRQEDPAAKDRITQILNEAHQAMIVPPKDRKDTLTYNGNLKHSPEWKTPNGVFERQEEDGQEEGGRDFDREGSIQWPFKNSILYKDYSPNNSSRQLQRKDNDDISKEMITRIYQEELAKLMGQRLEEGFCISKDQFEHTHEEIRQTLSIYYQELSRLSQLLPQSMAELAHIGVSANLVNGSVPCSTFPSFLHPISLANSSSHCNASVDTTAQPPNWTTKIKSSSSVESEESHHHGSAFSLVRPKTEPSSGTSKIPVSYHSGSNSSPTPCGPLVTMAEASGSAEDPISSASPLQRMQSITNSLLTQSTLTPSNHSQRPTKATLSPITQQQFDQYNNLNTEDIVKQVKEQLSQFSISQRLFGESVLGLSQGSVSDLLARPKPWHMLTQKGREPFIRMKIFLDDESAVHKLVASQYKIPPEKLMRTGAYLGSRNASGPSKISPQPSDPSVSQHLPQQQNHLPVHSNYVSSKPVQPCRTSPENSHTTVNTSVTHCATTTHSISPRKLSHVSRPLPFMHPSVYEMAARTTDLDTQYITSKVKETLLAHNVGQKIFGEAVVGLSQGSVSELLSKPKPWHMLSIKGREPFIRMQLWLNDPHGADKLQAIKNDRREANKRKRSNNDAHEVSSSYKENQIFHYELPPPSPYSTTKKPRILFSDEQKEALRLAYSMDPYPSTATIEFLASELNLSVRTITNWFHNYRMRLKQQSSPVGQQSEHKPNDNSIIMHPLRETSTVFDPIQFRFLLNGRLAEIGKERNKVPKMYSTYRSNSPLNTQNDNCGTLDLSMSSQHFPRGGSSSCSSFQSGPFETVCRSPGVHSTSDMNEDSNFSHDQVVSENSDKESGEEKQSSYSYGQQNGVRQKLGTSSSNRRKPAMPQWVDPELEYSAESDVKSDDEEDTQQSNDNTNKGEIINGVCVRQAGDFNLHLQKPEEMTEEMEPVMAAYGSSRVAQNHVVEETHSQLCSQVEEEDGYNLKENNIVDQEINCDSQESINSPDQGDWDEEKEDRD</sequence>
<keyword evidence="3" id="KW-0677">Repeat</keyword>
<proteinExistence type="inferred from homology"/>
<evidence type="ECO:0000256" key="6">
    <source>
        <dbReference type="ARBA" id="ARBA00023125"/>
    </source>
</evidence>
<feature type="coiled-coil region" evidence="13">
    <location>
        <begin position="3"/>
        <end position="30"/>
    </location>
</feature>
<evidence type="ECO:0000256" key="4">
    <source>
        <dbReference type="ARBA" id="ARBA00023015"/>
    </source>
</evidence>
<evidence type="ECO:0000256" key="5">
    <source>
        <dbReference type="ARBA" id="ARBA00023054"/>
    </source>
</evidence>
<feature type="compositionally biased region" description="Polar residues" evidence="14">
    <location>
        <begin position="698"/>
        <end position="717"/>
    </location>
</feature>
<feature type="domain" description="Homeobox" evidence="15">
    <location>
        <begin position="1139"/>
        <end position="1199"/>
    </location>
</feature>
<feature type="region of interest" description="Disordered" evidence="14">
    <location>
        <begin position="533"/>
        <end position="568"/>
    </location>
</feature>
<evidence type="ECO:0000256" key="7">
    <source>
        <dbReference type="ARBA" id="ARBA00023155"/>
    </source>
</evidence>
<dbReference type="InterPro" id="IPR009057">
    <property type="entry name" value="Homeodomain-like_sf"/>
</dbReference>
<evidence type="ECO:0000256" key="10">
    <source>
        <dbReference type="PROSITE-ProRule" id="PRU00108"/>
    </source>
</evidence>
<keyword evidence="6 10" id="KW-0238">DNA-binding</keyword>
<feature type="compositionally biased region" description="Polar residues" evidence="14">
    <location>
        <begin position="742"/>
        <end position="763"/>
    </location>
</feature>
<evidence type="ECO:0000256" key="8">
    <source>
        <dbReference type="ARBA" id="ARBA00023163"/>
    </source>
</evidence>
<dbReference type="Gene3D" id="1.10.10.60">
    <property type="entry name" value="Homeodomain-like"/>
    <property type="match status" value="1"/>
</dbReference>
<keyword evidence="7 10" id="KW-0371">Homeobox</keyword>
<feature type="domain" description="CUT" evidence="16">
    <location>
        <begin position="823"/>
        <end position="910"/>
    </location>
</feature>
<feature type="compositionally biased region" description="Basic and acidic residues" evidence="14">
    <location>
        <begin position="559"/>
        <end position="568"/>
    </location>
</feature>
<dbReference type="RefSeq" id="XP_022239454.1">
    <property type="nucleotide sequence ID" value="XM_022383746.1"/>
</dbReference>
<feature type="region of interest" description="Disordered" evidence="14">
    <location>
        <begin position="923"/>
        <end position="980"/>
    </location>
</feature>
<feature type="compositionally biased region" description="Polar residues" evidence="14">
    <location>
        <begin position="926"/>
        <end position="980"/>
    </location>
</feature>
<dbReference type="RefSeq" id="XP_013772632.1">
    <property type="nucleotide sequence ID" value="XM_013917178.2"/>
</dbReference>
<dbReference type="SMART" id="SM00389">
    <property type="entry name" value="HOX"/>
    <property type="match status" value="1"/>
</dbReference>
<dbReference type="PROSITE" id="PS50071">
    <property type="entry name" value="HOMEOBOX_2"/>
    <property type="match status" value="1"/>
</dbReference>
<name>A0ABM1B138_LIMPO</name>
<keyword evidence="5 13" id="KW-0175">Coiled coil</keyword>
<feature type="region of interest" description="Disordered" evidence="14">
    <location>
        <begin position="246"/>
        <end position="268"/>
    </location>
</feature>
<dbReference type="InterPro" id="IPR017970">
    <property type="entry name" value="Homeobox_CS"/>
</dbReference>
<dbReference type="InterPro" id="IPR003350">
    <property type="entry name" value="CUT_dom"/>
</dbReference>
<comment type="subcellular location">
    <subcellularLocation>
        <location evidence="1 10 11">Nucleus</location>
    </subcellularLocation>
</comment>
<feature type="region of interest" description="Disordered" evidence="14">
    <location>
        <begin position="1305"/>
        <end position="1403"/>
    </location>
</feature>
<feature type="coiled-coil region" evidence="13">
    <location>
        <begin position="69"/>
        <end position="149"/>
    </location>
</feature>
<accession>A0ABM1B138</accession>
<evidence type="ECO:0000313" key="19">
    <source>
        <dbReference type="RefSeq" id="XP_022239454.1"/>
    </source>
</evidence>
<evidence type="ECO:0000256" key="1">
    <source>
        <dbReference type="ARBA" id="ARBA00004123"/>
    </source>
</evidence>
<evidence type="ECO:0000313" key="18">
    <source>
        <dbReference type="RefSeq" id="XP_013772632.1"/>
    </source>
</evidence>
<dbReference type="PANTHER" id="PTHR14043">
    <property type="entry name" value="CCAAT DISPLACEMENT PROTEIN-RELATED"/>
    <property type="match status" value="1"/>
</dbReference>
<dbReference type="PROSITE" id="PS00027">
    <property type="entry name" value="HOMEOBOX_1"/>
    <property type="match status" value="1"/>
</dbReference>
<dbReference type="SMART" id="SM01109">
    <property type="entry name" value="CUT"/>
    <property type="match status" value="3"/>
</dbReference>